<comment type="similarity">
    <text evidence="1 6">Belongs to the SecB family.</text>
</comment>
<evidence type="ECO:0000313" key="9">
    <source>
        <dbReference type="Proteomes" id="UP001595379"/>
    </source>
</evidence>
<evidence type="ECO:0000256" key="1">
    <source>
        <dbReference type="ARBA" id="ARBA00009990"/>
    </source>
</evidence>
<feature type="region of interest" description="Disordered" evidence="7">
    <location>
        <begin position="1"/>
        <end position="21"/>
    </location>
</feature>
<dbReference type="NCBIfam" id="TIGR00809">
    <property type="entry name" value="secB"/>
    <property type="match status" value="1"/>
</dbReference>
<proteinExistence type="inferred from homology"/>
<dbReference type="Gene3D" id="3.10.420.10">
    <property type="entry name" value="SecB-like"/>
    <property type="match status" value="1"/>
</dbReference>
<dbReference type="SUPFAM" id="SSF54611">
    <property type="entry name" value="SecB-like"/>
    <property type="match status" value="1"/>
</dbReference>
<dbReference type="PRINTS" id="PR01594">
    <property type="entry name" value="SECBCHAPRONE"/>
</dbReference>
<evidence type="ECO:0000256" key="6">
    <source>
        <dbReference type="HAMAP-Rule" id="MF_00821"/>
    </source>
</evidence>
<comment type="subunit">
    <text evidence="6">Homotetramer, a dimer of dimers. One homotetramer interacts with 1 SecA dimer.</text>
</comment>
<evidence type="ECO:0000256" key="3">
    <source>
        <dbReference type="ARBA" id="ARBA00022927"/>
    </source>
</evidence>
<protein>
    <recommendedName>
        <fullName evidence="6">Protein-export protein SecB</fullName>
    </recommendedName>
</protein>
<keyword evidence="5 6" id="KW-0143">Chaperone</keyword>
<sequence length="172" mass="18813">MADTPANPGANPGANPQAAQMPQMRVVAQYVRDLSFENPGAPDAFRATEPPKIDVAIEVKTRGAGNDVHEVSIRFRVTATRNDASIFLVELDYAGLFELRNFDDRTRDPVLMIECPRLLFPFARRVLADTTRDGGFPPLMLEPVDFSGIYRQQMAQRAAQQGDGGNPPAGNA</sequence>
<dbReference type="PANTHER" id="PTHR36918">
    <property type="match status" value="1"/>
</dbReference>
<name>A0ABV6ZXE6_9PROT</name>
<keyword evidence="6" id="KW-0963">Cytoplasm</keyword>
<evidence type="ECO:0000256" key="2">
    <source>
        <dbReference type="ARBA" id="ARBA00022448"/>
    </source>
</evidence>
<gene>
    <name evidence="6 8" type="primary">secB</name>
    <name evidence="8" type="ORF">ACFOOR_08400</name>
</gene>
<dbReference type="NCBIfam" id="NF004392">
    <property type="entry name" value="PRK05751.1-3"/>
    <property type="match status" value="1"/>
</dbReference>
<keyword evidence="2 6" id="KW-0813">Transport</keyword>
<dbReference type="EMBL" id="JBHRSV010000016">
    <property type="protein sequence ID" value="MFC2926125.1"/>
    <property type="molecule type" value="Genomic_DNA"/>
</dbReference>
<reference evidence="9" key="1">
    <citation type="journal article" date="2019" name="Int. J. Syst. Evol. Microbiol.">
        <title>The Global Catalogue of Microorganisms (GCM) 10K type strain sequencing project: providing services to taxonomists for standard genome sequencing and annotation.</title>
        <authorList>
            <consortium name="The Broad Institute Genomics Platform"/>
            <consortium name="The Broad Institute Genome Sequencing Center for Infectious Disease"/>
            <person name="Wu L."/>
            <person name="Ma J."/>
        </authorList>
    </citation>
    <scope>NUCLEOTIDE SEQUENCE [LARGE SCALE GENOMIC DNA]</scope>
    <source>
        <strain evidence="9">KCTC 52487</strain>
    </source>
</reference>
<dbReference type="HAMAP" id="MF_00821">
    <property type="entry name" value="SecB"/>
    <property type="match status" value="1"/>
</dbReference>
<dbReference type="Proteomes" id="UP001595379">
    <property type="component" value="Unassembled WGS sequence"/>
</dbReference>
<dbReference type="InterPro" id="IPR035958">
    <property type="entry name" value="SecB-like_sf"/>
</dbReference>
<evidence type="ECO:0000313" key="8">
    <source>
        <dbReference type="EMBL" id="MFC2926125.1"/>
    </source>
</evidence>
<evidence type="ECO:0000256" key="4">
    <source>
        <dbReference type="ARBA" id="ARBA00023010"/>
    </source>
</evidence>
<dbReference type="Pfam" id="PF02556">
    <property type="entry name" value="SecB"/>
    <property type="match status" value="1"/>
</dbReference>
<dbReference type="RefSeq" id="WP_343164443.1">
    <property type="nucleotide sequence ID" value="NZ_JBHRSV010000016.1"/>
</dbReference>
<comment type="subcellular location">
    <subcellularLocation>
        <location evidence="6">Cytoplasm</location>
    </subcellularLocation>
</comment>
<organism evidence="8 9">
    <name type="scientific">Hyphobacterium vulgare</name>
    <dbReference type="NCBI Taxonomy" id="1736751"/>
    <lineage>
        <taxon>Bacteria</taxon>
        <taxon>Pseudomonadati</taxon>
        <taxon>Pseudomonadota</taxon>
        <taxon>Alphaproteobacteria</taxon>
        <taxon>Maricaulales</taxon>
        <taxon>Maricaulaceae</taxon>
        <taxon>Hyphobacterium</taxon>
    </lineage>
</organism>
<dbReference type="PANTHER" id="PTHR36918:SF1">
    <property type="entry name" value="PROTEIN-EXPORT PROTEIN SECB"/>
    <property type="match status" value="1"/>
</dbReference>
<accession>A0ABV6ZXE6</accession>
<evidence type="ECO:0000256" key="7">
    <source>
        <dbReference type="SAM" id="MobiDB-lite"/>
    </source>
</evidence>
<keyword evidence="4 6" id="KW-0811">Translocation</keyword>
<dbReference type="InterPro" id="IPR003708">
    <property type="entry name" value="SecB"/>
</dbReference>
<evidence type="ECO:0000256" key="5">
    <source>
        <dbReference type="ARBA" id="ARBA00023186"/>
    </source>
</evidence>
<keyword evidence="9" id="KW-1185">Reference proteome</keyword>
<comment type="function">
    <text evidence="6">One of the proteins required for the normal export of preproteins out of the cell cytoplasm. It is a molecular chaperone that binds to a subset of precursor proteins, maintaining them in a translocation-competent state. It also specifically binds to its receptor SecA.</text>
</comment>
<keyword evidence="3 6" id="KW-0653">Protein transport</keyword>
<comment type="caution">
    <text evidence="8">The sequence shown here is derived from an EMBL/GenBank/DDBJ whole genome shotgun (WGS) entry which is preliminary data.</text>
</comment>